<name>A0A0V7ZRH6_9CYAN</name>
<dbReference type="SUPFAM" id="SSF56112">
    <property type="entry name" value="Protein kinase-like (PK-like)"/>
    <property type="match status" value="1"/>
</dbReference>
<keyword evidence="4" id="KW-0067">ATP-binding</keyword>
<evidence type="ECO:0000313" key="6">
    <source>
        <dbReference type="EMBL" id="KST67253.1"/>
    </source>
</evidence>
<gene>
    <name evidence="6" type="ORF">BC008_29110</name>
</gene>
<dbReference type="PROSITE" id="PS00108">
    <property type="entry name" value="PROTEIN_KINASE_ST"/>
    <property type="match status" value="1"/>
</dbReference>
<evidence type="ECO:0000256" key="1">
    <source>
        <dbReference type="ARBA" id="ARBA00022679"/>
    </source>
</evidence>
<keyword evidence="2" id="KW-0547">Nucleotide-binding</keyword>
<keyword evidence="6" id="KW-0723">Serine/threonine-protein kinase</keyword>
<dbReference type="InterPro" id="IPR000719">
    <property type="entry name" value="Prot_kinase_dom"/>
</dbReference>
<keyword evidence="3 6" id="KW-0418">Kinase</keyword>
<dbReference type="CDD" id="cd14014">
    <property type="entry name" value="STKc_PknB_like"/>
    <property type="match status" value="1"/>
</dbReference>
<protein>
    <submittedName>
        <fullName evidence="6">Serine/threonine protein kinase</fullName>
    </submittedName>
</protein>
<dbReference type="AlphaFoldDB" id="A0A0V7ZRH6"/>
<dbReference type="PROSITE" id="PS50011">
    <property type="entry name" value="PROTEIN_KINASE_DOM"/>
    <property type="match status" value="1"/>
</dbReference>
<comment type="caution">
    <text evidence="6">The sequence shown here is derived from an EMBL/GenBank/DDBJ whole genome shotgun (WGS) entry which is preliminary data.</text>
</comment>
<evidence type="ECO:0000256" key="3">
    <source>
        <dbReference type="ARBA" id="ARBA00022777"/>
    </source>
</evidence>
<evidence type="ECO:0000313" key="7">
    <source>
        <dbReference type="Proteomes" id="UP000053372"/>
    </source>
</evidence>
<dbReference type="OrthoDB" id="9788659at2"/>
<proteinExistence type="predicted"/>
<sequence>MNNNTFLPPISSNDVELLLDRYQLKRLISQSDLGEIFLAEDILLAGVPVAVKFLSSTFFNSKQLQSFASEARICAALSQKSLHIVKVTDFGLSKSGKPFYVMEYLQGKSLQDLMPIPLNKFINLARQICLGLQCAHQGIKIDGKFYPLIHRDIKPSNILVLPDRVLGQLVKILDFGVAKFLNNSATLATVDGFSGSLPYSSPEQFQDRELDRCSDIYSLGVVMYEMLTGEKPWEITNNNFGAWYQAHLSETPRQLSSVNPQLQLPQVLENLVMNCLAKSGGDRPQSLTEILNVLDNIKLEVSNHSKKLVSPINAANNRNYRVTDKATNRNTHRNSSLIPSSSRLEPSLEQACWGLVWNQDKPIQEIVFPRLVEFEDSYVTTLFLMMSQEDIHKRLNSKCYNQFFFVSSPHPMLLWLTALYQPELGAKWLPSYLDMHNPEHRLLVRSLTENQRYPLALFSLEPPHSVTHITSAAVSYQKQELLKDCLSKSENLPNFHQAHLSKQLLKHKYKQIRAQLLQTLDFESEKVDFKSP</sequence>
<keyword evidence="1" id="KW-0808">Transferase</keyword>
<dbReference type="PANTHER" id="PTHR43289:SF34">
    <property type="entry name" value="SERINE_THREONINE-PROTEIN KINASE YBDM-RELATED"/>
    <property type="match status" value="1"/>
</dbReference>
<organism evidence="6 7">
    <name type="scientific">Mastigocoleus testarum BC008</name>
    <dbReference type="NCBI Taxonomy" id="371196"/>
    <lineage>
        <taxon>Bacteria</taxon>
        <taxon>Bacillati</taxon>
        <taxon>Cyanobacteriota</taxon>
        <taxon>Cyanophyceae</taxon>
        <taxon>Nostocales</taxon>
        <taxon>Hapalosiphonaceae</taxon>
        <taxon>Mastigocoleus</taxon>
    </lineage>
</organism>
<feature type="domain" description="Protein kinase" evidence="5">
    <location>
        <begin position="22"/>
        <end position="299"/>
    </location>
</feature>
<dbReference type="InterPro" id="IPR008271">
    <property type="entry name" value="Ser/Thr_kinase_AS"/>
</dbReference>
<evidence type="ECO:0000256" key="4">
    <source>
        <dbReference type="ARBA" id="ARBA00022840"/>
    </source>
</evidence>
<dbReference type="Pfam" id="PF00069">
    <property type="entry name" value="Pkinase"/>
    <property type="match status" value="1"/>
</dbReference>
<evidence type="ECO:0000259" key="5">
    <source>
        <dbReference type="PROSITE" id="PS50011"/>
    </source>
</evidence>
<dbReference type="InterPro" id="IPR011009">
    <property type="entry name" value="Kinase-like_dom_sf"/>
</dbReference>
<dbReference type="SMART" id="SM00220">
    <property type="entry name" value="S_TKc"/>
    <property type="match status" value="1"/>
</dbReference>
<accession>A0A0V7ZRH6</accession>
<dbReference type="EMBL" id="LMTZ01000089">
    <property type="protein sequence ID" value="KST67253.1"/>
    <property type="molecule type" value="Genomic_DNA"/>
</dbReference>
<dbReference type="Proteomes" id="UP000053372">
    <property type="component" value="Unassembled WGS sequence"/>
</dbReference>
<reference evidence="6 7" key="1">
    <citation type="journal article" date="2015" name="Genome Announc.">
        <title>Draft Genome of the Euendolithic (true boring) Cyanobacterium Mastigocoleus testarum strain BC008.</title>
        <authorList>
            <person name="Guida B.S."/>
            <person name="Garcia-Pichel F."/>
        </authorList>
    </citation>
    <scope>NUCLEOTIDE SEQUENCE [LARGE SCALE GENOMIC DNA]</scope>
    <source>
        <strain evidence="6 7">BC008</strain>
    </source>
</reference>
<dbReference type="Gene3D" id="3.30.200.20">
    <property type="entry name" value="Phosphorylase Kinase, domain 1"/>
    <property type="match status" value="1"/>
</dbReference>
<dbReference type="Gene3D" id="1.10.510.10">
    <property type="entry name" value="Transferase(Phosphotransferase) domain 1"/>
    <property type="match status" value="1"/>
</dbReference>
<dbReference type="GO" id="GO:0005524">
    <property type="term" value="F:ATP binding"/>
    <property type="evidence" value="ECO:0007669"/>
    <property type="project" value="UniProtKB-KW"/>
</dbReference>
<dbReference type="GO" id="GO:0004674">
    <property type="term" value="F:protein serine/threonine kinase activity"/>
    <property type="evidence" value="ECO:0007669"/>
    <property type="project" value="UniProtKB-KW"/>
</dbReference>
<keyword evidence="7" id="KW-1185">Reference proteome</keyword>
<evidence type="ECO:0000256" key="2">
    <source>
        <dbReference type="ARBA" id="ARBA00022741"/>
    </source>
</evidence>
<dbReference type="RefSeq" id="WP_027840170.1">
    <property type="nucleotide sequence ID" value="NZ_LMTZ01000089.1"/>
</dbReference>
<dbReference type="PANTHER" id="PTHR43289">
    <property type="entry name" value="MITOGEN-ACTIVATED PROTEIN KINASE KINASE KINASE 20-RELATED"/>
    <property type="match status" value="1"/>
</dbReference>